<keyword evidence="3" id="KW-0949">S-adenosyl-L-methionine</keyword>
<evidence type="ECO:0000256" key="2">
    <source>
        <dbReference type="ARBA" id="ARBA00022679"/>
    </source>
</evidence>
<dbReference type="InterPro" id="IPR036388">
    <property type="entry name" value="WH-like_DNA-bd_sf"/>
</dbReference>
<dbReference type="GO" id="GO:0032259">
    <property type="term" value="P:methylation"/>
    <property type="evidence" value="ECO:0007669"/>
    <property type="project" value="UniProtKB-KW"/>
</dbReference>
<dbReference type="OrthoDB" id="7418600at2"/>
<dbReference type="PANTHER" id="PTHR43712">
    <property type="entry name" value="PUTATIVE (AFU_ORTHOLOGUE AFUA_4G14580)-RELATED"/>
    <property type="match status" value="1"/>
</dbReference>
<feature type="domain" description="O-methyltransferase dimerisation" evidence="5">
    <location>
        <begin position="14"/>
        <end position="89"/>
    </location>
</feature>
<gene>
    <name evidence="6" type="ORF">Dform_00445</name>
</gene>
<dbReference type="PANTHER" id="PTHR43712:SF2">
    <property type="entry name" value="O-METHYLTRANSFERASE CICE"/>
    <property type="match status" value="1"/>
</dbReference>
<dbReference type="PROSITE" id="PS51683">
    <property type="entry name" value="SAM_OMT_II"/>
    <property type="match status" value="1"/>
</dbReference>
<evidence type="ECO:0000259" key="5">
    <source>
        <dbReference type="Pfam" id="PF08100"/>
    </source>
</evidence>
<keyword evidence="1" id="KW-0489">Methyltransferase</keyword>
<dbReference type="InterPro" id="IPR016461">
    <property type="entry name" value="COMT-like"/>
</dbReference>
<dbReference type="GO" id="GO:0008171">
    <property type="term" value="F:O-methyltransferase activity"/>
    <property type="evidence" value="ECO:0007669"/>
    <property type="project" value="InterPro"/>
</dbReference>
<keyword evidence="2" id="KW-0808">Transferase</keyword>
<dbReference type="Pfam" id="PF08100">
    <property type="entry name" value="Dimerisation"/>
    <property type="match status" value="1"/>
</dbReference>
<dbReference type="CDD" id="cd02440">
    <property type="entry name" value="AdoMet_MTases"/>
    <property type="match status" value="1"/>
</dbReference>
<protein>
    <submittedName>
        <fullName evidence="6">Putative metal-binding protein</fullName>
    </submittedName>
</protein>
<dbReference type="Pfam" id="PF00891">
    <property type="entry name" value="Methyltransf_2"/>
    <property type="match status" value="1"/>
</dbReference>
<dbReference type="SUPFAM" id="SSF46785">
    <property type="entry name" value="Winged helix' DNA-binding domain"/>
    <property type="match status" value="1"/>
</dbReference>
<sequence length="509" mass="56078">MRDPQDLSPQYLEDLATGYWQSEVLFTAVEKGVFSLLEPDGKVVVELAAELGYQPAAFKRFVHALSAIGLVYEADGFCGNTKLARKYLVRGAPEYQGDSILWRKYLTENWKTLDRCLEQGTRVLFQPADEPEAATKERFRKYCLAMDSVAKTKIEEILPIFAGLNLEGEILDVGSGPGAFSAGFLKTFPDTRATLLDMPQVLESAAGCHAGTNLEGRIEYRPANVLDPWNLPHKYNLIILSNILHAFAEVEAGHVLSQAAAHLADDGLILIHDFFLEHSPEKGALSDLNMLVNTYNGKVYPAAWARQQLQQAGLALTELIPLESDTAVLAAARKPENLGKLQIGRISQLAARIRSFGFEEVKEITPDLISVPEWVGLKCEFGCESFGEAHCPPNCIKPEKTRLMLKNFSKCLLLQGVPPTRQFQARVLKAEHSAFKAGFHKAFSLWAGPCSICADCPGTEACTNRENARPSMEASGIDVFTTVRNAGLAVKTLPEADDYVKYFAVLLLE</sequence>
<dbReference type="InterPro" id="IPR019271">
    <property type="entry name" value="DUF2284_metal-binding"/>
</dbReference>
<name>A0A1P8F5P6_9CHLR</name>
<evidence type="ECO:0000313" key="7">
    <source>
        <dbReference type="Proteomes" id="UP000185934"/>
    </source>
</evidence>
<dbReference type="Gene3D" id="3.40.50.150">
    <property type="entry name" value="Vaccinia Virus protein VP39"/>
    <property type="match status" value="1"/>
</dbReference>
<proteinExistence type="predicted"/>
<evidence type="ECO:0000256" key="1">
    <source>
        <dbReference type="ARBA" id="ARBA00022603"/>
    </source>
</evidence>
<dbReference type="STRING" id="1839801.Dform_00445"/>
<accession>A0A1P8F5P6</accession>
<dbReference type="EMBL" id="CP018258">
    <property type="protein sequence ID" value="APV43801.1"/>
    <property type="molecule type" value="Genomic_DNA"/>
</dbReference>
<dbReference type="Gene3D" id="1.10.10.10">
    <property type="entry name" value="Winged helix-like DNA-binding domain superfamily/Winged helix DNA-binding domain"/>
    <property type="match status" value="1"/>
</dbReference>
<evidence type="ECO:0000313" key="6">
    <source>
        <dbReference type="EMBL" id="APV43801.1"/>
    </source>
</evidence>
<feature type="domain" description="O-methyltransferase C-terminal" evidence="4">
    <location>
        <begin position="138"/>
        <end position="313"/>
    </location>
</feature>
<dbReference type="KEGG" id="dfo:Dform_00445"/>
<organism evidence="6 7">
    <name type="scientific">Dehalogenimonas formicexedens</name>
    <dbReference type="NCBI Taxonomy" id="1839801"/>
    <lineage>
        <taxon>Bacteria</taxon>
        <taxon>Bacillati</taxon>
        <taxon>Chloroflexota</taxon>
        <taxon>Dehalococcoidia</taxon>
        <taxon>Dehalococcoidales</taxon>
        <taxon>Dehalococcoidaceae</taxon>
        <taxon>Dehalogenimonas</taxon>
    </lineage>
</organism>
<evidence type="ECO:0000256" key="3">
    <source>
        <dbReference type="ARBA" id="ARBA00022691"/>
    </source>
</evidence>
<dbReference type="RefSeq" id="WP_076003579.1">
    <property type="nucleotide sequence ID" value="NZ_CP018258.1"/>
</dbReference>
<dbReference type="GO" id="GO:0046983">
    <property type="term" value="F:protein dimerization activity"/>
    <property type="evidence" value="ECO:0007669"/>
    <property type="project" value="InterPro"/>
</dbReference>
<evidence type="ECO:0000259" key="4">
    <source>
        <dbReference type="Pfam" id="PF00891"/>
    </source>
</evidence>
<dbReference type="Proteomes" id="UP000185934">
    <property type="component" value="Chromosome"/>
</dbReference>
<dbReference type="AlphaFoldDB" id="A0A1P8F5P6"/>
<dbReference type="InterPro" id="IPR029063">
    <property type="entry name" value="SAM-dependent_MTases_sf"/>
</dbReference>
<keyword evidence="7" id="KW-1185">Reference proteome</keyword>
<dbReference type="SUPFAM" id="SSF53335">
    <property type="entry name" value="S-adenosyl-L-methionine-dependent methyltransferases"/>
    <property type="match status" value="1"/>
</dbReference>
<dbReference type="InterPro" id="IPR001077">
    <property type="entry name" value="COMT_C"/>
</dbReference>
<dbReference type="InterPro" id="IPR036390">
    <property type="entry name" value="WH_DNA-bd_sf"/>
</dbReference>
<dbReference type="Pfam" id="PF10050">
    <property type="entry name" value="DUF2284"/>
    <property type="match status" value="1"/>
</dbReference>
<reference evidence="7" key="1">
    <citation type="submission" date="2016-11" db="EMBL/GenBank/DDBJ databases">
        <title>Dehalogenimonas formicexedens sp. nov., a chlorinated alkane respiring bacterium isolated from contaminated groundwater.</title>
        <authorList>
            <person name="Key T.A."/>
            <person name="Bowman K.S."/>
            <person name="Lee I."/>
            <person name="Chun J."/>
            <person name="Albuquerque L."/>
            <person name="da Costa M.S."/>
            <person name="Rainey F.A."/>
            <person name="Moe W.M."/>
        </authorList>
    </citation>
    <scope>NUCLEOTIDE SEQUENCE [LARGE SCALE GENOMIC DNA]</scope>
    <source>
        <strain evidence="7">NSZ-14</strain>
    </source>
</reference>
<dbReference type="InterPro" id="IPR012967">
    <property type="entry name" value="COMT_dimerisation"/>
</dbReference>